<name>A0AAD7S6L7_9TELE</name>
<dbReference type="AlphaFoldDB" id="A0AAD7S6L7"/>
<evidence type="ECO:0000313" key="3">
    <source>
        <dbReference type="Proteomes" id="UP001221898"/>
    </source>
</evidence>
<keyword evidence="3" id="KW-1185">Reference proteome</keyword>
<dbReference type="EMBL" id="JAINUG010000102">
    <property type="protein sequence ID" value="KAJ8396863.1"/>
    <property type="molecule type" value="Genomic_DNA"/>
</dbReference>
<protein>
    <submittedName>
        <fullName evidence="2">Uncharacterized protein</fullName>
    </submittedName>
</protein>
<comment type="caution">
    <text evidence="2">The sequence shown here is derived from an EMBL/GenBank/DDBJ whole genome shotgun (WGS) entry which is preliminary data.</text>
</comment>
<organism evidence="2 3">
    <name type="scientific">Aldrovandia affinis</name>
    <dbReference type="NCBI Taxonomy" id="143900"/>
    <lineage>
        <taxon>Eukaryota</taxon>
        <taxon>Metazoa</taxon>
        <taxon>Chordata</taxon>
        <taxon>Craniata</taxon>
        <taxon>Vertebrata</taxon>
        <taxon>Euteleostomi</taxon>
        <taxon>Actinopterygii</taxon>
        <taxon>Neopterygii</taxon>
        <taxon>Teleostei</taxon>
        <taxon>Notacanthiformes</taxon>
        <taxon>Halosauridae</taxon>
        <taxon>Aldrovandia</taxon>
    </lineage>
</organism>
<accession>A0AAD7S6L7</accession>
<feature type="region of interest" description="Disordered" evidence="1">
    <location>
        <begin position="1"/>
        <end position="27"/>
    </location>
</feature>
<evidence type="ECO:0000313" key="2">
    <source>
        <dbReference type="EMBL" id="KAJ8396863.1"/>
    </source>
</evidence>
<feature type="compositionally biased region" description="Low complexity" evidence="1">
    <location>
        <begin position="11"/>
        <end position="27"/>
    </location>
</feature>
<reference evidence="2" key="1">
    <citation type="journal article" date="2023" name="Science">
        <title>Genome structures resolve the early diversification of teleost fishes.</title>
        <authorList>
            <person name="Parey E."/>
            <person name="Louis A."/>
            <person name="Montfort J."/>
            <person name="Bouchez O."/>
            <person name="Roques C."/>
            <person name="Iampietro C."/>
            <person name="Lluch J."/>
            <person name="Castinel A."/>
            <person name="Donnadieu C."/>
            <person name="Desvignes T."/>
            <person name="Floi Bucao C."/>
            <person name="Jouanno E."/>
            <person name="Wen M."/>
            <person name="Mejri S."/>
            <person name="Dirks R."/>
            <person name="Jansen H."/>
            <person name="Henkel C."/>
            <person name="Chen W.J."/>
            <person name="Zahm M."/>
            <person name="Cabau C."/>
            <person name="Klopp C."/>
            <person name="Thompson A.W."/>
            <person name="Robinson-Rechavi M."/>
            <person name="Braasch I."/>
            <person name="Lecointre G."/>
            <person name="Bobe J."/>
            <person name="Postlethwait J.H."/>
            <person name="Berthelot C."/>
            <person name="Roest Crollius H."/>
            <person name="Guiguen Y."/>
        </authorList>
    </citation>
    <scope>NUCLEOTIDE SEQUENCE</scope>
    <source>
        <strain evidence="2">NC1722</strain>
    </source>
</reference>
<dbReference type="Proteomes" id="UP001221898">
    <property type="component" value="Unassembled WGS sequence"/>
</dbReference>
<evidence type="ECO:0000256" key="1">
    <source>
        <dbReference type="SAM" id="MobiDB-lite"/>
    </source>
</evidence>
<sequence length="102" mass="11255">MRTGRVDGRQAGPHACASPSAASHRPSVSPGAFTWLTCHPPRLFGLKHTTGTDWRSCVHVNVSDSREMETVLRGANTLLPEQTQRLGVLWNQAEMHLRQVIS</sequence>
<proteinExistence type="predicted"/>
<gene>
    <name evidence="2" type="ORF">AAFF_G00011860</name>
</gene>